<dbReference type="Proteomes" id="UP000636709">
    <property type="component" value="Unassembled WGS sequence"/>
</dbReference>
<dbReference type="AlphaFoldDB" id="A0A835B6J5"/>
<evidence type="ECO:0000256" key="1">
    <source>
        <dbReference type="SAM" id="MobiDB-lite"/>
    </source>
</evidence>
<feature type="compositionally biased region" description="Basic residues" evidence="1">
    <location>
        <begin position="15"/>
        <end position="25"/>
    </location>
</feature>
<accession>A0A835B6J5</accession>
<gene>
    <name evidence="2" type="ORF">HU200_043010</name>
</gene>
<reference evidence="2" key="1">
    <citation type="submission" date="2020-07" db="EMBL/GenBank/DDBJ databases">
        <title>Genome sequence and genetic diversity analysis of an under-domesticated orphan crop, white fonio (Digitaria exilis).</title>
        <authorList>
            <person name="Bennetzen J.L."/>
            <person name="Chen S."/>
            <person name="Ma X."/>
            <person name="Wang X."/>
            <person name="Yssel A.E.J."/>
            <person name="Chaluvadi S.R."/>
            <person name="Johnson M."/>
            <person name="Gangashetty P."/>
            <person name="Hamidou F."/>
            <person name="Sanogo M.D."/>
            <person name="Zwaenepoel A."/>
            <person name="Wallace J."/>
            <person name="Van De Peer Y."/>
            <person name="Van Deynze A."/>
        </authorList>
    </citation>
    <scope>NUCLEOTIDE SEQUENCE</scope>
    <source>
        <tissue evidence="2">Leaves</tissue>
    </source>
</reference>
<evidence type="ECO:0000313" key="3">
    <source>
        <dbReference type="Proteomes" id="UP000636709"/>
    </source>
</evidence>
<evidence type="ECO:0000313" key="2">
    <source>
        <dbReference type="EMBL" id="KAF8687327.1"/>
    </source>
</evidence>
<protein>
    <submittedName>
        <fullName evidence="2">Uncharacterized protein</fullName>
    </submittedName>
</protein>
<comment type="caution">
    <text evidence="2">The sequence shown here is derived from an EMBL/GenBank/DDBJ whole genome shotgun (WGS) entry which is preliminary data.</text>
</comment>
<sequence>MILTPAAAQRPGPQVRRHRLRRPRPRRQDPGLGHRLAADRPARGQQFLLACYGDPQMFRFYDGRRTTSVLYMRLYPRSLLMVGIMPSCSAPEFSTRIAFSAMLPCAN</sequence>
<keyword evidence="3" id="KW-1185">Reference proteome</keyword>
<dbReference type="EMBL" id="JACEFO010002056">
    <property type="protein sequence ID" value="KAF8687327.1"/>
    <property type="molecule type" value="Genomic_DNA"/>
</dbReference>
<proteinExistence type="predicted"/>
<feature type="region of interest" description="Disordered" evidence="1">
    <location>
        <begin position="1"/>
        <end position="37"/>
    </location>
</feature>
<organism evidence="2 3">
    <name type="scientific">Digitaria exilis</name>
    <dbReference type="NCBI Taxonomy" id="1010633"/>
    <lineage>
        <taxon>Eukaryota</taxon>
        <taxon>Viridiplantae</taxon>
        <taxon>Streptophyta</taxon>
        <taxon>Embryophyta</taxon>
        <taxon>Tracheophyta</taxon>
        <taxon>Spermatophyta</taxon>
        <taxon>Magnoliopsida</taxon>
        <taxon>Liliopsida</taxon>
        <taxon>Poales</taxon>
        <taxon>Poaceae</taxon>
        <taxon>PACMAD clade</taxon>
        <taxon>Panicoideae</taxon>
        <taxon>Panicodae</taxon>
        <taxon>Paniceae</taxon>
        <taxon>Anthephorinae</taxon>
        <taxon>Digitaria</taxon>
    </lineage>
</organism>
<name>A0A835B6J5_9POAL</name>